<keyword evidence="8" id="KW-1185">Reference proteome</keyword>
<dbReference type="Pfam" id="PF13458">
    <property type="entry name" value="Peripla_BP_6"/>
    <property type="match status" value="1"/>
</dbReference>
<accession>A0A2P1NN57</accession>
<feature type="signal peptide" evidence="5">
    <location>
        <begin position="1"/>
        <end position="24"/>
    </location>
</feature>
<dbReference type="PANTHER" id="PTHR47235">
    <property type="entry name" value="BLR6548 PROTEIN"/>
    <property type="match status" value="1"/>
</dbReference>
<evidence type="ECO:0000256" key="5">
    <source>
        <dbReference type="SAM" id="SignalP"/>
    </source>
</evidence>
<keyword evidence="2" id="KW-0813">Transport</keyword>
<sequence>MFKLTMKAALAAAVGVGVALAAQAQIRIGQTVGVTGPVAATVKESMAGARLHFDQVNARGGVHGEKIELITLDDAFEVKKAEANARTLIEDKGVLALFMTRGTPHTEAIYPLLEQHRVPLVAPSTGAMVLHQPVKPFLFHVRATYQREAERAMAHLSSLGLQRVAIVHVDDSFGTDGLQGARNGLKKAGLEPVAVAKFDRSKPQFTPLLPSLKAAEPQAVLVIGSGTAVVEGLRALKQAGIGGQHLTLSNNSSNGFIQMLGQDSKGIIVGQVMPTSPSYPLVMQAATLAKAQGMDDLSPAMLEGFAGAKVLVEALRRAGPRPTRASLHQALDNLGRFDLGGLALDYRSDHHTGLEFAELTVIGSSGKFRR</sequence>
<dbReference type="SUPFAM" id="SSF53822">
    <property type="entry name" value="Periplasmic binding protein-like I"/>
    <property type="match status" value="1"/>
</dbReference>
<gene>
    <name evidence="7" type="ORF">C7H73_12960</name>
</gene>
<evidence type="ECO:0000259" key="6">
    <source>
        <dbReference type="Pfam" id="PF13458"/>
    </source>
</evidence>
<feature type="domain" description="Leucine-binding protein" evidence="6">
    <location>
        <begin position="25"/>
        <end position="352"/>
    </location>
</feature>
<dbReference type="PRINTS" id="PR00337">
    <property type="entry name" value="LEUILEVALBP"/>
</dbReference>
<keyword evidence="3 5" id="KW-0732">Signal</keyword>
<proteinExistence type="inferred from homology"/>
<dbReference type="EMBL" id="CP027792">
    <property type="protein sequence ID" value="AVP58482.1"/>
    <property type="molecule type" value="Genomic_DNA"/>
</dbReference>
<dbReference type="InterPro" id="IPR028082">
    <property type="entry name" value="Peripla_BP_I"/>
</dbReference>
<comment type="similarity">
    <text evidence="1">Belongs to the leucine-binding protein family.</text>
</comment>
<name>A0A2P1NN57_9BURK</name>
<dbReference type="Gene3D" id="3.40.50.2300">
    <property type="match status" value="2"/>
</dbReference>
<keyword evidence="4" id="KW-0029">Amino-acid transport</keyword>
<protein>
    <submittedName>
        <fullName evidence="7">Amino acid ABC transporter substrate-binding protein</fullName>
    </submittedName>
</protein>
<evidence type="ECO:0000313" key="7">
    <source>
        <dbReference type="EMBL" id="AVP58482.1"/>
    </source>
</evidence>
<evidence type="ECO:0000256" key="3">
    <source>
        <dbReference type="ARBA" id="ARBA00022729"/>
    </source>
</evidence>
<evidence type="ECO:0000313" key="8">
    <source>
        <dbReference type="Proteomes" id="UP000241829"/>
    </source>
</evidence>
<feature type="chain" id="PRO_5015136430" evidence="5">
    <location>
        <begin position="25"/>
        <end position="370"/>
    </location>
</feature>
<dbReference type="AlphaFoldDB" id="A0A2P1NN57"/>
<evidence type="ECO:0000256" key="1">
    <source>
        <dbReference type="ARBA" id="ARBA00010062"/>
    </source>
</evidence>
<dbReference type="InterPro" id="IPR028081">
    <property type="entry name" value="Leu-bd"/>
</dbReference>
<dbReference type="KEGG" id="melm:C7H73_12960"/>
<evidence type="ECO:0000256" key="2">
    <source>
        <dbReference type="ARBA" id="ARBA00022448"/>
    </source>
</evidence>
<dbReference type="RefSeq" id="WP_106847030.1">
    <property type="nucleotide sequence ID" value="NZ_CP027792.1"/>
</dbReference>
<dbReference type="CDD" id="cd06326">
    <property type="entry name" value="PBP1_ABC_ligand_binding-like"/>
    <property type="match status" value="1"/>
</dbReference>
<reference evidence="8" key="1">
    <citation type="submission" date="2018-03" db="EMBL/GenBank/DDBJ databases">
        <title>Genome sequencing of Melaminivora sp. strain SC2-7.</title>
        <authorList>
            <person name="Kim S.-J."/>
            <person name="Heo J."/>
            <person name="Ahn J.-H."/>
            <person name="Kwon S.-W."/>
        </authorList>
    </citation>
    <scope>NUCLEOTIDE SEQUENCE [LARGE SCALE GENOMIC DNA]</scope>
    <source>
        <strain evidence="8">SC2-7</strain>
    </source>
</reference>
<dbReference type="InterPro" id="IPR000709">
    <property type="entry name" value="Leu_Ile_Val-bd"/>
</dbReference>
<dbReference type="GO" id="GO:0006865">
    <property type="term" value="P:amino acid transport"/>
    <property type="evidence" value="ECO:0007669"/>
    <property type="project" value="UniProtKB-KW"/>
</dbReference>
<organism evidence="7 8">
    <name type="scientific">Pulveribacter suum</name>
    <dbReference type="NCBI Taxonomy" id="2116657"/>
    <lineage>
        <taxon>Bacteria</taxon>
        <taxon>Pseudomonadati</taxon>
        <taxon>Pseudomonadota</taxon>
        <taxon>Betaproteobacteria</taxon>
        <taxon>Burkholderiales</taxon>
        <taxon>Comamonadaceae</taxon>
        <taxon>Pulveribacter</taxon>
    </lineage>
</organism>
<dbReference type="Proteomes" id="UP000241829">
    <property type="component" value="Chromosome"/>
</dbReference>
<dbReference type="PANTHER" id="PTHR47235:SF1">
    <property type="entry name" value="BLR6548 PROTEIN"/>
    <property type="match status" value="1"/>
</dbReference>
<evidence type="ECO:0000256" key="4">
    <source>
        <dbReference type="ARBA" id="ARBA00022970"/>
    </source>
</evidence>